<sequence>MRHVEIAHALSPHDKAGEALGVGSGSVPLSEGLTQMAAWAKKHGPQEPSIFSGIEVTKNMPPPGSPSSPPAGPRPSRSATSAWRFGTFPIVMDFEVHHS</sequence>
<feature type="compositionally biased region" description="Pro residues" evidence="1">
    <location>
        <begin position="60"/>
        <end position="73"/>
    </location>
</feature>
<evidence type="ECO:0000256" key="1">
    <source>
        <dbReference type="SAM" id="MobiDB-lite"/>
    </source>
</evidence>
<dbReference type="Proteomes" id="UP001597024">
    <property type="component" value="Unassembled WGS sequence"/>
</dbReference>
<organism evidence="2 3">
    <name type="scientific">Streptosporangium algeriense</name>
    <dbReference type="NCBI Taxonomy" id="1682748"/>
    <lineage>
        <taxon>Bacteria</taxon>
        <taxon>Bacillati</taxon>
        <taxon>Actinomycetota</taxon>
        <taxon>Actinomycetes</taxon>
        <taxon>Streptosporangiales</taxon>
        <taxon>Streptosporangiaceae</taxon>
        <taxon>Streptosporangium</taxon>
    </lineage>
</organism>
<accession>A0ABW3DKD3</accession>
<feature type="region of interest" description="Disordered" evidence="1">
    <location>
        <begin position="41"/>
        <end position="80"/>
    </location>
</feature>
<protein>
    <submittedName>
        <fullName evidence="2">Uncharacterized protein</fullName>
    </submittedName>
</protein>
<comment type="caution">
    <text evidence="2">The sequence shown here is derived from an EMBL/GenBank/DDBJ whole genome shotgun (WGS) entry which is preliminary data.</text>
</comment>
<keyword evidence="3" id="KW-1185">Reference proteome</keyword>
<evidence type="ECO:0000313" key="3">
    <source>
        <dbReference type="Proteomes" id="UP001597024"/>
    </source>
</evidence>
<name>A0ABW3DKD3_9ACTN</name>
<evidence type="ECO:0000313" key="2">
    <source>
        <dbReference type="EMBL" id="MFD0883265.1"/>
    </source>
</evidence>
<reference evidence="3" key="1">
    <citation type="journal article" date="2019" name="Int. J. Syst. Evol. Microbiol.">
        <title>The Global Catalogue of Microorganisms (GCM) 10K type strain sequencing project: providing services to taxonomists for standard genome sequencing and annotation.</title>
        <authorList>
            <consortium name="The Broad Institute Genomics Platform"/>
            <consortium name="The Broad Institute Genome Sequencing Center for Infectious Disease"/>
            <person name="Wu L."/>
            <person name="Ma J."/>
        </authorList>
    </citation>
    <scope>NUCLEOTIDE SEQUENCE [LARGE SCALE GENOMIC DNA]</scope>
    <source>
        <strain evidence="3">CCUG 62974</strain>
    </source>
</reference>
<gene>
    <name evidence="2" type="ORF">ACFQ08_01630</name>
</gene>
<proteinExistence type="predicted"/>
<dbReference type="EMBL" id="JBHTHX010000020">
    <property type="protein sequence ID" value="MFD0883265.1"/>
    <property type="molecule type" value="Genomic_DNA"/>
</dbReference>